<sequence length="358" mass="38219">MRRVPALLVWAMVTVVAALGVLPGLGSAGSGNDRWPLAHRAASLEFHATVVPLGERDAWAFGTRRFGYWQLGPTSYRWDGERWRDGGLPAGIGDSLVSAGGSSPENVWAVTSGDDSDVVTLRWDGREWTVVERIPALSAWQLTVVDDDDVWLFGMESWHHTRAGWARAEVPMTVTHASARSATDIWAVGSAGQDSDRPLIGHYDGRSWETTPLGDVLPVEPSAHYALNGVTADASGVRITASVSRDTTQTTTPLLLSRTGGRWQAEEVTAGTGTWSENVGPVPDGRGGHWFLAFTDDNAYASVLAHRSATGAWTVSPVAAAPDGAHLSTLAAFPGTTRFLSTGRVGDARGVFFHQVGP</sequence>
<proteinExistence type="predicted"/>
<dbReference type="RefSeq" id="WP_377290478.1">
    <property type="nucleotide sequence ID" value="NZ_JBHSBM010000024.1"/>
</dbReference>
<reference evidence="2" key="1">
    <citation type="journal article" date="2019" name="Int. J. Syst. Evol. Microbiol.">
        <title>The Global Catalogue of Microorganisms (GCM) 10K type strain sequencing project: providing services to taxonomists for standard genome sequencing and annotation.</title>
        <authorList>
            <consortium name="The Broad Institute Genomics Platform"/>
            <consortium name="The Broad Institute Genome Sequencing Center for Infectious Disease"/>
            <person name="Wu L."/>
            <person name="Ma J."/>
        </authorList>
    </citation>
    <scope>NUCLEOTIDE SEQUENCE [LARGE SCALE GENOMIC DNA]</scope>
    <source>
        <strain evidence="2">TBRC 4489</strain>
    </source>
</reference>
<name>A0ABV8I9L3_9ACTN</name>
<protein>
    <submittedName>
        <fullName evidence="1">Uncharacterized protein</fullName>
    </submittedName>
</protein>
<gene>
    <name evidence="1" type="ORF">ACFOWE_21295</name>
</gene>
<keyword evidence="2" id="KW-1185">Reference proteome</keyword>
<dbReference type="Proteomes" id="UP001595850">
    <property type="component" value="Unassembled WGS sequence"/>
</dbReference>
<accession>A0ABV8I9L3</accession>
<organism evidence="1 2">
    <name type="scientific">Planomonospora corallina</name>
    <dbReference type="NCBI Taxonomy" id="1806052"/>
    <lineage>
        <taxon>Bacteria</taxon>
        <taxon>Bacillati</taxon>
        <taxon>Actinomycetota</taxon>
        <taxon>Actinomycetes</taxon>
        <taxon>Streptosporangiales</taxon>
        <taxon>Streptosporangiaceae</taxon>
        <taxon>Planomonospora</taxon>
    </lineage>
</organism>
<evidence type="ECO:0000313" key="2">
    <source>
        <dbReference type="Proteomes" id="UP001595850"/>
    </source>
</evidence>
<evidence type="ECO:0000313" key="1">
    <source>
        <dbReference type="EMBL" id="MFC4060846.1"/>
    </source>
</evidence>
<dbReference type="EMBL" id="JBHSBM010000024">
    <property type="protein sequence ID" value="MFC4060846.1"/>
    <property type="molecule type" value="Genomic_DNA"/>
</dbReference>
<comment type="caution">
    <text evidence="1">The sequence shown here is derived from an EMBL/GenBank/DDBJ whole genome shotgun (WGS) entry which is preliminary data.</text>
</comment>